<accession>A0A365XS10</accession>
<proteinExistence type="predicted"/>
<feature type="domain" description="YgjP-like metallopeptidase" evidence="1">
    <location>
        <begin position="24"/>
        <end position="226"/>
    </location>
</feature>
<keyword evidence="3" id="KW-1185">Reference proteome</keyword>
<comment type="caution">
    <text evidence="2">The sequence shown here is derived from an EMBL/GenBank/DDBJ whole genome shotgun (WGS) entry which is preliminary data.</text>
</comment>
<gene>
    <name evidence="2" type="ORF">DF182_21690</name>
</gene>
<dbReference type="PANTHER" id="PTHR30399">
    <property type="entry name" value="UNCHARACTERIZED PROTEIN YGJP"/>
    <property type="match status" value="1"/>
</dbReference>
<dbReference type="InterPro" id="IPR002725">
    <property type="entry name" value="YgjP-like_metallopeptidase"/>
</dbReference>
<organism evidence="2 3">
    <name type="scientific">Chitinophaga flava</name>
    <dbReference type="NCBI Taxonomy" id="2259036"/>
    <lineage>
        <taxon>Bacteria</taxon>
        <taxon>Pseudomonadati</taxon>
        <taxon>Bacteroidota</taxon>
        <taxon>Chitinophagia</taxon>
        <taxon>Chitinophagales</taxon>
        <taxon>Chitinophagaceae</taxon>
        <taxon>Chitinophaga</taxon>
    </lineage>
</organism>
<evidence type="ECO:0000259" key="1">
    <source>
        <dbReference type="Pfam" id="PF01863"/>
    </source>
</evidence>
<evidence type="ECO:0000313" key="2">
    <source>
        <dbReference type="EMBL" id="RBL89146.1"/>
    </source>
</evidence>
<dbReference type="Gene3D" id="3.30.2010.10">
    <property type="entry name" value="Metalloproteases ('zincins'), catalytic domain"/>
    <property type="match status" value="1"/>
</dbReference>
<dbReference type="CDD" id="cd07344">
    <property type="entry name" value="M48_yhfN_like"/>
    <property type="match status" value="1"/>
</dbReference>
<dbReference type="AlphaFoldDB" id="A0A365XS10"/>
<evidence type="ECO:0000313" key="3">
    <source>
        <dbReference type="Proteomes" id="UP000253410"/>
    </source>
</evidence>
<dbReference type="OrthoDB" id="9811177at2"/>
<name>A0A365XS10_9BACT</name>
<dbReference type="InterPro" id="IPR053136">
    <property type="entry name" value="UTP_pyrophosphatase-like"/>
</dbReference>
<dbReference type="RefSeq" id="WP_113617892.1">
    <property type="nucleotide sequence ID" value="NZ_QFFJ01000002.1"/>
</dbReference>
<dbReference type="EMBL" id="QFFJ01000002">
    <property type="protein sequence ID" value="RBL89146.1"/>
    <property type="molecule type" value="Genomic_DNA"/>
</dbReference>
<sequence length="231" mass="27014">MPKAQYGNTTIYYSLEEAPGLERHYLSVDNKKGVVLKGKNIGEIESAKLIVQKGKWITEKLEVVSINKQDVIVTGSRMPYLGKTFYVEVVYSESVVKPILTFTYAKFLIYIHPEGDVQADILKAFDEFYKIKAREKILPRLSALCRRTLLIYETVQFRKMTSRWGSCSHKNNLTINFDIVKLPFALIDYILIHELCHTKVKNHSNVFWREVRKYLPDYKTLDHKLSNWKFL</sequence>
<reference evidence="2 3" key="1">
    <citation type="submission" date="2018-05" db="EMBL/GenBank/DDBJ databases">
        <title>Chitinophaga sp. K3CV102501T nov., isolated from isolated from a monsoon evergreen broad-leaved forest soil.</title>
        <authorList>
            <person name="Lv Y."/>
        </authorList>
    </citation>
    <scope>NUCLEOTIDE SEQUENCE [LARGE SCALE GENOMIC DNA]</scope>
    <source>
        <strain evidence="2 3">GDMCC 1.1325</strain>
    </source>
</reference>
<protein>
    <submittedName>
        <fullName evidence="2">M48 family peptidase</fullName>
    </submittedName>
</protein>
<dbReference type="Pfam" id="PF01863">
    <property type="entry name" value="YgjP-like"/>
    <property type="match status" value="1"/>
</dbReference>
<dbReference type="Proteomes" id="UP000253410">
    <property type="component" value="Unassembled WGS sequence"/>
</dbReference>
<dbReference type="PANTHER" id="PTHR30399:SF1">
    <property type="entry name" value="UTP PYROPHOSPHATASE"/>
    <property type="match status" value="1"/>
</dbReference>